<protein>
    <submittedName>
        <fullName evidence="2">Uncharacterized protein</fullName>
    </submittedName>
</protein>
<dbReference type="AlphaFoldDB" id="A0A0G0N0D9"/>
<accession>A0A0G0N0D9</accession>
<dbReference type="EMBL" id="LBWP01000030">
    <property type="protein sequence ID" value="KKR09689.1"/>
    <property type="molecule type" value="Genomic_DNA"/>
</dbReference>
<dbReference type="STRING" id="1618550.UT39_C0030G0002"/>
<evidence type="ECO:0000313" key="2">
    <source>
        <dbReference type="EMBL" id="KKR09689.1"/>
    </source>
</evidence>
<organism evidence="2 3">
    <name type="scientific">Candidatus Woesebacteria bacterium GW2011_GWA1_39_21</name>
    <dbReference type="NCBI Taxonomy" id="1618550"/>
    <lineage>
        <taxon>Bacteria</taxon>
        <taxon>Candidatus Woeseibacteriota</taxon>
    </lineage>
</organism>
<name>A0A0G0N0D9_9BACT</name>
<proteinExistence type="predicted"/>
<evidence type="ECO:0000256" key="1">
    <source>
        <dbReference type="SAM" id="Coils"/>
    </source>
</evidence>
<gene>
    <name evidence="2" type="ORF">UT39_C0030G0002</name>
</gene>
<keyword evidence="1" id="KW-0175">Coiled coil</keyword>
<sequence>MSDTKILQGILDGQRALKEELSAKIDKVDKKVDSVKEEVLENRKRIDKIGYNLAVLSDDAPTIEEFDNLGKRVSKLENQVVN</sequence>
<reference evidence="2 3" key="1">
    <citation type="journal article" date="2015" name="Nature">
        <title>rRNA introns, odd ribosomes, and small enigmatic genomes across a large radiation of phyla.</title>
        <authorList>
            <person name="Brown C.T."/>
            <person name="Hug L.A."/>
            <person name="Thomas B.C."/>
            <person name="Sharon I."/>
            <person name="Castelle C.J."/>
            <person name="Singh A."/>
            <person name="Wilkins M.J."/>
            <person name="Williams K.H."/>
            <person name="Banfield J.F."/>
        </authorList>
    </citation>
    <scope>NUCLEOTIDE SEQUENCE [LARGE SCALE GENOMIC DNA]</scope>
</reference>
<comment type="caution">
    <text evidence="2">The sequence shown here is derived from an EMBL/GenBank/DDBJ whole genome shotgun (WGS) entry which is preliminary data.</text>
</comment>
<dbReference type="Gene3D" id="1.20.1270.70">
    <property type="entry name" value="Designed single chain three-helix bundle"/>
    <property type="match status" value="1"/>
</dbReference>
<dbReference type="Proteomes" id="UP000034246">
    <property type="component" value="Unassembled WGS sequence"/>
</dbReference>
<feature type="coiled-coil region" evidence="1">
    <location>
        <begin position="11"/>
        <end position="38"/>
    </location>
</feature>
<evidence type="ECO:0000313" key="3">
    <source>
        <dbReference type="Proteomes" id="UP000034246"/>
    </source>
</evidence>